<dbReference type="PROSITE" id="PS51194">
    <property type="entry name" value="HELICASE_CTER"/>
    <property type="match status" value="1"/>
</dbReference>
<evidence type="ECO:0000259" key="6">
    <source>
        <dbReference type="PROSITE" id="PS51194"/>
    </source>
</evidence>
<dbReference type="Gene3D" id="3.40.50.300">
    <property type="entry name" value="P-loop containing nucleotide triphosphate hydrolases"/>
    <property type="match status" value="1"/>
</dbReference>
<dbReference type="EMBL" id="ML977043">
    <property type="protein sequence ID" value="KAF1949031.1"/>
    <property type="molecule type" value="Genomic_DNA"/>
</dbReference>
<dbReference type="GO" id="GO:0005634">
    <property type="term" value="C:nucleus"/>
    <property type="evidence" value="ECO:0007669"/>
    <property type="project" value="TreeGrafter"/>
</dbReference>
<dbReference type="PROSITE" id="PS51192">
    <property type="entry name" value="HELICASE_ATP_BIND_1"/>
    <property type="match status" value="1"/>
</dbReference>
<dbReference type="GO" id="GO:0008094">
    <property type="term" value="F:ATP-dependent activity, acting on DNA"/>
    <property type="evidence" value="ECO:0007669"/>
    <property type="project" value="TreeGrafter"/>
</dbReference>
<keyword evidence="8" id="KW-1185">Reference proteome</keyword>
<dbReference type="OrthoDB" id="448448at2759"/>
<keyword evidence="3" id="KW-0067">ATP-binding</keyword>
<dbReference type="Pfam" id="PF00176">
    <property type="entry name" value="SNF2-rel_dom"/>
    <property type="match status" value="1"/>
</dbReference>
<evidence type="ECO:0000313" key="7">
    <source>
        <dbReference type="EMBL" id="KAF1949031.1"/>
    </source>
</evidence>
<dbReference type="InterPro" id="IPR049730">
    <property type="entry name" value="SNF2/RAD54-like_C"/>
</dbReference>
<feature type="domain" description="Helicase C-terminal" evidence="6">
    <location>
        <begin position="873"/>
        <end position="1040"/>
    </location>
</feature>
<dbReference type="InterPro" id="IPR001650">
    <property type="entry name" value="Helicase_C-like"/>
</dbReference>
<feature type="region of interest" description="Disordered" evidence="4">
    <location>
        <begin position="1"/>
        <end position="37"/>
    </location>
</feature>
<sequence length="1044" mass="117304">MQFNQYDPRALLNPQAQTKRPATDPAPAELVRGRDDPATGQYSLVERLHNVHERTSSPAKRLRIDDSSNGISSHTGSALDLHNIKPAPTPTGLVPAQASTIDLTMSDDEEVVFVKEKVEGNADQIICIGRLKQTYVQTFQVPFPDPKKYQGNHGYRGRIKVSFRRATGGGGGHAHTNIIMVVDPTSKEFGRVDNMSAQHIAPLMDSARRSGLKWMAWTEPRNRNQDDGPPGSPSSALIGLTLQLYCPRKVMRDIGNYLTSRKMTLADPMWDLNRYDYFNPQNHNSYVVSDTAQPAFETRYAPGAPGGSNYVLRSVDEIRSDVQGMFDTMINSEEITIREPSSKVGTKLYKHQKQALGFMWNKEQEQGDDVDAKDSLWQPKVRSNGAKYYVHVITGEELPRKPPTCQGGILADEMGLGKTLSILSLVADDDSMEAARGFARQAPPPKGHEHLCQQLVNSRATLLVCPLSTMYNWKSQLETHFPQALCDGGGDRLKWMNYHGKSRLTINARELADHDIIITTYQMIQADFQSKAAPLAYVNWFRIVLDEAHTIRNANTKQSLAACNLAAQRRWAVTGTPVQNRLEDLGALFKFLHLNPFDTATGFNTHILTPFKNADPEVVPKLQLLVSSVTLRRVKKNVLEVEIPPRHDSIVRLQFSKDEQRLHDWFEADSQRKVNAVTSGDKLGGHSYARILTAITNLRLICAHGRDLLSDEALKMTDGMTYDNPVELDDEGDGDSPELSRAQAYDMLELMDSTSNDLCQYCRESIIGTYDSDEEEEGGSDILGWMTPCYQVVCAKHAHKLQLDLEKNLQPDGLAVCPFCPPTRIRPVPFKLSMGDYNAYLEERDRNRRNPKLAKKMGGYTGPSTKTKALLEDLAQHKAWSEEHPDEPPIKSVVFSTWTTHLDLIQLALENHRFKYVRLDGRMPREARNRSLTTFDHDDTVHIILVSIGAGGLGLNLTKANKAFVMEPQFNPAAEAQAVDRVHRLGQTREVEIKRFIMEGSFEEKMLDLQRKKKALADLTMAREKGTKEQAARQRLEDLRSLFK</sequence>
<feature type="compositionally biased region" description="Polar residues" evidence="4">
    <location>
        <begin position="67"/>
        <end position="76"/>
    </location>
</feature>
<evidence type="ECO:0000313" key="8">
    <source>
        <dbReference type="Proteomes" id="UP000800035"/>
    </source>
</evidence>
<evidence type="ECO:0000256" key="4">
    <source>
        <dbReference type="SAM" id="MobiDB-lite"/>
    </source>
</evidence>
<dbReference type="InterPro" id="IPR038718">
    <property type="entry name" value="SNF2-like_sf"/>
</dbReference>
<dbReference type="GO" id="GO:0000724">
    <property type="term" value="P:double-strand break repair via homologous recombination"/>
    <property type="evidence" value="ECO:0007669"/>
    <property type="project" value="TreeGrafter"/>
</dbReference>
<dbReference type="PANTHER" id="PTHR45626">
    <property type="entry name" value="TRANSCRIPTION TERMINATION FACTOR 2-RELATED"/>
    <property type="match status" value="1"/>
</dbReference>
<accession>A0A6A5T8Y5</accession>
<dbReference type="Gene3D" id="3.40.50.10810">
    <property type="entry name" value="Tandem AAA-ATPase domain"/>
    <property type="match status" value="1"/>
</dbReference>
<dbReference type="InterPro" id="IPR014001">
    <property type="entry name" value="Helicase_ATP-bd"/>
</dbReference>
<evidence type="ECO:0000256" key="1">
    <source>
        <dbReference type="ARBA" id="ARBA00022741"/>
    </source>
</evidence>
<gene>
    <name evidence="7" type="ORF">CC80DRAFT_430123</name>
</gene>
<keyword evidence="2" id="KW-0378">Hydrolase</keyword>
<keyword evidence="1" id="KW-0547">Nucleotide-binding</keyword>
<dbReference type="Pfam" id="PF00271">
    <property type="entry name" value="Helicase_C"/>
    <property type="match status" value="1"/>
</dbReference>
<dbReference type="GO" id="GO:0005737">
    <property type="term" value="C:cytoplasm"/>
    <property type="evidence" value="ECO:0007669"/>
    <property type="project" value="TreeGrafter"/>
</dbReference>
<dbReference type="InterPro" id="IPR027417">
    <property type="entry name" value="P-loop_NTPase"/>
</dbReference>
<reference evidence="7" key="1">
    <citation type="journal article" date="2020" name="Stud. Mycol.">
        <title>101 Dothideomycetes genomes: a test case for predicting lifestyles and emergence of pathogens.</title>
        <authorList>
            <person name="Haridas S."/>
            <person name="Albert R."/>
            <person name="Binder M."/>
            <person name="Bloem J."/>
            <person name="Labutti K."/>
            <person name="Salamov A."/>
            <person name="Andreopoulos B."/>
            <person name="Baker S."/>
            <person name="Barry K."/>
            <person name="Bills G."/>
            <person name="Bluhm B."/>
            <person name="Cannon C."/>
            <person name="Castanera R."/>
            <person name="Culley D."/>
            <person name="Daum C."/>
            <person name="Ezra D."/>
            <person name="Gonzalez J."/>
            <person name="Henrissat B."/>
            <person name="Kuo A."/>
            <person name="Liang C."/>
            <person name="Lipzen A."/>
            <person name="Lutzoni F."/>
            <person name="Magnuson J."/>
            <person name="Mondo S."/>
            <person name="Nolan M."/>
            <person name="Ohm R."/>
            <person name="Pangilinan J."/>
            <person name="Park H.-J."/>
            <person name="Ramirez L."/>
            <person name="Alfaro M."/>
            <person name="Sun H."/>
            <person name="Tritt A."/>
            <person name="Yoshinaga Y."/>
            <person name="Zwiers L.-H."/>
            <person name="Turgeon B."/>
            <person name="Goodwin S."/>
            <person name="Spatafora J."/>
            <person name="Crous P."/>
            <person name="Grigoriev I."/>
        </authorList>
    </citation>
    <scope>NUCLEOTIDE SEQUENCE</scope>
    <source>
        <strain evidence="7">CBS 675.92</strain>
    </source>
</reference>
<dbReference type="Proteomes" id="UP000800035">
    <property type="component" value="Unassembled WGS sequence"/>
</dbReference>
<feature type="domain" description="Helicase ATP-binding" evidence="5">
    <location>
        <begin position="406"/>
        <end position="595"/>
    </location>
</feature>
<evidence type="ECO:0008006" key="9">
    <source>
        <dbReference type="Google" id="ProtNLM"/>
    </source>
</evidence>
<name>A0A6A5T8Y5_9PLEO</name>
<protein>
    <recommendedName>
        <fullName evidence="9">SNF2 family helicase/ATPase-like protein</fullName>
    </recommendedName>
</protein>
<proteinExistence type="predicted"/>
<evidence type="ECO:0000256" key="3">
    <source>
        <dbReference type="ARBA" id="ARBA00022840"/>
    </source>
</evidence>
<dbReference type="SMART" id="SM00490">
    <property type="entry name" value="HELICc"/>
    <property type="match status" value="1"/>
</dbReference>
<dbReference type="SUPFAM" id="SSF52540">
    <property type="entry name" value="P-loop containing nucleoside triphosphate hydrolases"/>
    <property type="match status" value="2"/>
</dbReference>
<organism evidence="7 8">
    <name type="scientific">Byssothecium circinans</name>
    <dbReference type="NCBI Taxonomy" id="147558"/>
    <lineage>
        <taxon>Eukaryota</taxon>
        <taxon>Fungi</taxon>
        <taxon>Dikarya</taxon>
        <taxon>Ascomycota</taxon>
        <taxon>Pezizomycotina</taxon>
        <taxon>Dothideomycetes</taxon>
        <taxon>Pleosporomycetidae</taxon>
        <taxon>Pleosporales</taxon>
        <taxon>Massarineae</taxon>
        <taxon>Massarinaceae</taxon>
        <taxon>Byssothecium</taxon>
    </lineage>
</organism>
<dbReference type="PANTHER" id="PTHR45626:SF16">
    <property type="entry name" value="ATP-DEPENDENT HELICASE ULS1"/>
    <property type="match status" value="1"/>
</dbReference>
<dbReference type="SMART" id="SM00487">
    <property type="entry name" value="DEXDc"/>
    <property type="match status" value="1"/>
</dbReference>
<dbReference type="AlphaFoldDB" id="A0A6A5T8Y5"/>
<feature type="region of interest" description="Disordered" evidence="4">
    <location>
        <begin position="52"/>
        <end position="81"/>
    </location>
</feature>
<evidence type="ECO:0000256" key="2">
    <source>
        <dbReference type="ARBA" id="ARBA00022801"/>
    </source>
</evidence>
<dbReference type="CDD" id="cd18008">
    <property type="entry name" value="DEXDc_SHPRH-like"/>
    <property type="match status" value="1"/>
</dbReference>
<dbReference type="CDD" id="cd18793">
    <property type="entry name" value="SF2_C_SNF"/>
    <property type="match status" value="1"/>
</dbReference>
<dbReference type="GO" id="GO:0016787">
    <property type="term" value="F:hydrolase activity"/>
    <property type="evidence" value="ECO:0007669"/>
    <property type="project" value="UniProtKB-KW"/>
</dbReference>
<dbReference type="InterPro" id="IPR050628">
    <property type="entry name" value="SNF2_RAD54_helicase_TF"/>
</dbReference>
<dbReference type="InterPro" id="IPR000330">
    <property type="entry name" value="SNF2_N"/>
</dbReference>
<dbReference type="GO" id="GO:0005524">
    <property type="term" value="F:ATP binding"/>
    <property type="evidence" value="ECO:0007669"/>
    <property type="project" value="UniProtKB-KW"/>
</dbReference>
<evidence type="ECO:0000259" key="5">
    <source>
        <dbReference type="PROSITE" id="PS51192"/>
    </source>
</evidence>